<dbReference type="CDD" id="cd23817">
    <property type="entry name" value="RWD-RWDD4"/>
    <property type="match status" value="1"/>
</dbReference>
<protein>
    <submittedName>
        <fullName evidence="3 4">RWD domain-containing protein 4A, putative</fullName>
    </submittedName>
</protein>
<dbReference type="GeneID" id="8238739"/>
<dbReference type="SUPFAM" id="SSF54495">
    <property type="entry name" value="UBC-like"/>
    <property type="match status" value="1"/>
</dbReference>
<dbReference type="InterPro" id="IPR042770">
    <property type="entry name" value="RWDD4"/>
</dbReference>
<accession>E0VVT5</accession>
<dbReference type="FunCoup" id="E0VVT5">
    <property type="interactions" value="600"/>
</dbReference>
<dbReference type="HOGENOM" id="CLU_123949_0_0_1"/>
<dbReference type="OMA" id="CGMTYTL"/>
<dbReference type="PANTHER" id="PTHR21275">
    <property type="entry name" value="RWD DOMAIN-CONTAINING PROTEIN 4"/>
    <property type="match status" value="1"/>
</dbReference>
<reference evidence="4" key="3">
    <citation type="submission" date="2020-05" db="UniProtKB">
        <authorList>
            <consortium name="EnsemblMetazoa"/>
        </authorList>
    </citation>
    <scope>IDENTIFICATION</scope>
    <source>
        <strain evidence="4">USDA</strain>
    </source>
</reference>
<dbReference type="InParanoid" id="E0VVT5"/>
<dbReference type="AlphaFoldDB" id="E0VVT5"/>
<dbReference type="OrthoDB" id="10045773at2759"/>
<evidence type="ECO:0000313" key="4">
    <source>
        <dbReference type="EnsemblMetazoa" id="PHUM467560-PA"/>
    </source>
</evidence>
<evidence type="ECO:0000256" key="1">
    <source>
        <dbReference type="SAM" id="MobiDB-lite"/>
    </source>
</evidence>
<organism>
    <name type="scientific">Pediculus humanus subsp. corporis</name>
    <name type="common">Body louse</name>
    <dbReference type="NCBI Taxonomy" id="121224"/>
    <lineage>
        <taxon>Eukaryota</taxon>
        <taxon>Metazoa</taxon>
        <taxon>Ecdysozoa</taxon>
        <taxon>Arthropoda</taxon>
        <taxon>Hexapoda</taxon>
        <taxon>Insecta</taxon>
        <taxon>Pterygota</taxon>
        <taxon>Neoptera</taxon>
        <taxon>Paraneoptera</taxon>
        <taxon>Psocodea</taxon>
        <taxon>Troctomorpha</taxon>
        <taxon>Phthiraptera</taxon>
        <taxon>Anoplura</taxon>
        <taxon>Pediculidae</taxon>
        <taxon>Pediculus</taxon>
    </lineage>
</organism>
<dbReference type="InterPro" id="IPR016135">
    <property type="entry name" value="UBQ-conjugating_enzyme/RWD"/>
</dbReference>
<dbReference type="Gene3D" id="3.10.110.10">
    <property type="entry name" value="Ubiquitin Conjugating Enzyme"/>
    <property type="match status" value="1"/>
</dbReference>
<dbReference type="KEGG" id="phu:Phum_PHUM467560"/>
<feature type="compositionally biased region" description="Basic and acidic residues" evidence="1">
    <location>
        <begin position="141"/>
        <end position="163"/>
    </location>
</feature>
<gene>
    <name evidence="4" type="primary">8238739</name>
    <name evidence="3" type="ORF">Phum_PHUM467560</name>
</gene>
<proteinExistence type="predicted"/>
<evidence type="ECO:0000313" key="5">
    <source>
        <dbReference type="Proteomes" id="UP000009046"/>
    </source>
</evidence>
<dbReference type="VEuPathDB" id="VectorBase:PHUM467560"/>
<sequence length="193" mass="22504">MSNCGLQEEEREVLLSIYDGDDKFRDISPTIYQYKYGEENDSKSFLVEVVWTENYPDEIPKINMNTFYNDHLSSDVKEKIANALLKEAELYLGTAMTYTLFEFVKEKEIEFTNEIIVNKCVNNESSLKLGISEQVRHNKTTKKEHLTKAQKRRQWDRVGSKGEKPRGWNWVDIVKHLSQTGCKPVNENTIQSN</sequence>
<dbReference type="EMBL" id="DS235814">
    <property type="protein sequence ID" value="EEB17491.1"/>
    <property type="molecule type" value="Genomic_DNA"/>
</dbReference>
<dbReference type="eggNOG" id="KOG4018">
    <property type="taxonomic scope" value="Eukaryota"/>
</dbReference>
<dbReference type="STRING" id="121224.E0VVT5"/>
<dbReference type="Pfam" id="PF05773">
    <property type="entry name" value="RWD"/>
    <property type="match status" value="1"/>
</dbReference>
<dbReference type="PANTHER" id="PTHR21275:SF1">
    <property type="entry name" value="RWD DOMAIN-CONTAINING PROTEIN 4"/>
    <property type="match status" value="1"/>
</dbReference>
<dbReference type="InterPro" id="IPR006575">
    <property type="entry name" value="RWD_dom"/>
</dbReference>
<dbReference type="EMBL" id="AAZO01005681">
    <property type="status" value="NOT_ANNOTATED_CDS"/>
    <property type="molecule type" value="Genomic_DNA"/>
</dbReference>
<dbReference type="EnsemblMetazoa" id="PHUM467560-RA">
    <property type="protein sequence ID" value="PHUM467560-PA"/>
    <property type="gene ID" value="PHUM467560"/>
</dbReference>
<feature type="region of interest" description="Disordered" evidence="1">
    <location>
        <begin position="138"/>
        <end position="163"/>
    </location>
</feature>
<dbReference type="SMART" id="SM00591">
    <property type="entry name" value="RWD"/>
    <property type="match status" value="1"/>
</dbReference>
<keyword evidence="5" id="KW-1185">Reference proteome</keyword>
<dbReference type="Proteomes" id="UP000009046">
    <property type="component" value="Unassembled WGS sequence"/>
</dbReference>
<dbReference type="PROSITE" id="PS50908">
    <property type="entry name" value="RWD"/>
    <property type="match status" value="1"/>
</dbReference>
<reference evidence="3" key="2">
    <citation type="submission" date="2007-04" db="EMBL/GenBank/DDBJ databases">
        <title>The genome of the human body louse.</title>
        <authorList>
            <consortium name="The Human Body Louse Genome Consortium"/>
            <person name="Kirkness E."/>
            <person name="Walenz B."/>
            <person name="Hass B."/>
            <person name="Bruggner R."/>
            <person name="Strausberg R."/>
        </authorList>
    </citation>
    <scope>NUCLEOTIDE SEQUENCE</scope>
    <source>
        <strain evidence="3">USDA</strain>
    </source>
</reference>
<dbReference type="CTD" id="8238739"/>
<evidence type="ECO:0000259" key="2">
    <source>
        <dbReference type="PROSITE" id="PS50908"/>
    </source>
</evidence>
<dbReference type="RefSeq" id="XP_002430229.1">
    <property type="nucleotide sequence ID" value="XM_002430184.1"/>
</dbReference>
<feature type="domain" description="RWD" evidence="2">
    <location>
        <begin position="9"/>
        <end position="111"/>
    </location>
</feature>
<evidence type="ECO:0000313" key="3">
    <source>
        <dbReference type="EMBL" id="EEB17491.1"/>
    </source>
</evidence>
<name>E0VVT5_PEDHC</name>
<reference evidence="3" key="1">
    <citation type="submission" date="2007-04" db="EMBL/GenBank/DDBJ databases">
        <title>Annotation of Pediculus humanus corporis strain USDA.</title>
        <authorList>
            <person name="Kirkness E."/>
            <person name="Hannick L."/>
            <person name="Hass B."/>
            <person name="Bruggner R."/>
            <person name="Lawson D."/>
            <person name="Bidwell S."/>
            <person name="Joardar V."/>
            <person name="Caler E."/>
            <person name="Walenz B."/>
            <person name="Inman J."/>
            <person name="Schobel S."/>
            <person name="Galinsky K."/>
            <person name="Amedeo P."/>
            <person name="Strausberg R."/>
        </authorList>
    </citation>
    <scope>NUCLEOTIDE SEQUENCE</scope>
    <source>
        <strain evidence="3">USDA</strain>
    </source>
</reference>